<dbReference type="Proteomes" id="UP001066276">
    <property type="component" value="Chromosome 4_2"/>
</dbReference>
<comment type="caution">
    <text evidence="2">The sequence shown here is derived from an EMBL/GenBank/DDBJ whole genome shotgun (WGS) entry which is preliminary data.</text>
</comment>
<evidence type="ECO:0000313" key="2">
    <source>
        <dbReference type="EMBL" id="KAJ1165892.1"/>
    </source>
</evidence>
<organism evidence="2 3">
    <name type="scientific">Pleurodeles waltl</name>
    <name type="common">Iberian ribbed newt</name>
    <dbReference type="NCBI Taxonomy" id="8319"/>
    <lineage>
        <taxon>Eukaryota</taxon>
        <taxon>Metazoa</taxon>
        <taxon>Chordata</taxon>
        <taxon>Craniata</taxon>
        <taxon>Vertebrata</taxon>
        <taxon>Euteleostomi</taxon>
        <taxon>Amphibia</taxon>
        <taxon>Batrachia</taxon>
        <taxon>Caudata</taxon>
        <taxon>Salamandroidea</taxon>
        <taxon>Salamandridae</taxon>
        <taxon>Pleurodelinae</taxon>
        <taxon>Pleurodeles</taxon>
    </lineage>
</organism>
<protein>
    <submittedName>
        <fullName evidence="2">Uncharacterized protein</fullName>
    </submittedName>
</protein>
<keyword evidence="3" id="KW-1185">Reference proteome</keyword>
<accession>A0AAV7SP58</accession>
<dbReference type="AlphaFoldDB" id="A0AAV7SP58"/>
<name>A0AAV7SP58_PLEWA</name>
<evidence type="ECO:0000256" key="1">
    <source>
        <dbReference type="SAM" id="MobiDB-lite"/>
    </source>
</evidence>
<sequence length="100" mass="10349">MAVNVLDSLDRCQPKTDDDVTWALELQTGLYLPGGLTVRRNAGKKISARLRVHAAQNARCGAAALCARAEMSDSPAPAIAGGDTETSSGFTATAAWSGSN</sequence>
<feature type="region of interest" description="Disordered" evidence="1">
    <location>
        <begin position="77"/>
        <end position="100"/>
    </location>
</feature>
<dbReference type="EMBL" id="JANPWB010000008">
    <property type="protein sequence ID" value="KAJ1165892.1"/>
    <property type="molecule type" value="Genomic_DNA"/>
</dbReference>
<feature type="compositionally biased region" description="Polar residues" evidence="1">
    <location>
        <begin position="84"/>
        <end position="100"/>
    </location>
</feature>
<gene>
    <name evidence="2" type="ORF">NDU88_006309</name>
</gene>
<evidence type="ECO:0000313" key="3">
    <source>
        <dbReference type="Proteomes" id="UP001066276"/>
    </source>
</evidence>
<proteinExistence type="predicted"/>
<reference evidence="2" key="1">
    <citation type="journal article" date="2022" name="bioRxiv">
        <title>Sequencing and chromosome-scale assembly of the giantPleurodeles waltlgenome.</title>
        <authorList>
            <person name="Brown T."/>
            <person name="Elewa A."/>
            <person name="Iarovenko S."/>
            <person name="Subramanian E."/>
            <person name="Araus A.J."/>
            <person name="Petzold A."/>
            <person name="Susuki M."/>
            <person name="Suzuki K.-i.T."/>
            <person name="Hayashi T."/>
            <person name="Toyoda A."/>
            <person name="Oliveira C."/>
            <person name="Osipova E."/>
            <person name="Leigh N.D."/>
            <person name="Simon A."/>
            <person name="Yun M.H."/>
        </authorList>
    </citation>
    <scope>NUCLEOTIDE SEQUENCE</scope>
    <source>
        <strain evidence="2">20211129_DDA</strain>
        <tissue evidence="2">Liver</tissue>
    </source>
</reference>